<dbReference type="PANTHER" id="PTHR47424">
    <property type="entry name" value="REGULATORY PROTEIN GAL4"/>
    <property type="match status" value="1"/>
</dbReference>
<dbReference type="CDD" id="cd12148">
    <property type="entry name" value="fungal_TF_MHR"/>
    <property type="match status" value="1"/>
</dbReference>
<dbReference type="PANTHER" id="PTHR47424:SF3">
    <property type="entry name" value="REGULATORY PROTEIN GAL4"/>
    <property type="match status" value="1"/>
</dbReference>
<keyword evidence="3" id="KW-0238">DNA-binding</keyword>
<evidence type="ECO:0000259" key="7">
    <source>
        <dbReference type="PROSITE" id="PS50048"/>
    </source>
</evidence>
<dbReference type="InterPro" id="IPR051127">
    <property type="entry name" value="Fungal_SecMet_Regulators"/>
</dbReference>
<dbReference type="OrthoDB" id="3364175at2759"/>
<dbReference type="CDD" id="cd00067">
    <property type="entry name" value="GAL4"/>
    <property type="match status" value="1"/>
</dbReference>
<evidence type="ECO:0000256" key="2">
    <source>
        <dbReference type="ARBA" id="ARBA00023015"/>
    </source>
</evidence>
<dbReference type="SMART" id="SM00906">
    <property type="entry name" value="Fungal_trans"/>
    <property type="match status" value="1"/>
</dbReference>
<dbReference type="GO" id="GO:0000978">
    <property type="term" value="F:RNA polymerase II cis-regulatory region sequence-specific DNA binding"/>
    <property type="evidence" value="ECO:0007669"/>
    <property type="project" value="TreeGrafter"/>
</dbReference>
<dbReference type="PROSITE" id="PS00463">
    <property type="entry name" value="ZN2_CY6_FUNGAL_1"/>
    <property type="match status" value="1"/>
</dbReference>
<dbReference type="PROSITE" id="PS50048">
    <property type="entry name" value="ZN2_CY6_FUNGAL_2"/>
    <property type="match status" value="1"/>
</dbReference>
<dbReference type="GO" id="GO:0005634">
    <property type="term" value="C:nucleus"/>
    <property type="evidence" value="ECO:0007669"/>
    <property type="project" value="TreeGrafter"/>
</dbReference>
<dbReference type="Pfam" id="PF00172">
    <property type="entry name" value="Zn_clus"/>
    <property type="match status" value="1"/>
</dbReference>
<dbReference type="AlphaFoldDB" id="A0A061BEU8"/>
<dbReference type="SMART" id="SM00066">
    <property type="entry name" value="GAL4"/>
    <property type="match status" value="1"/>
</dbReference>
<dbReference type="Gene3D" id="4.10.240.10">
    <property type="entry name" value="Zn(2)-C6 fungal-type DNA-binding domain"/>
    <property type="match status" value="1"/>
</dbReference>
<keyword evidence="1" id="KW-0479">Metal-binding</keyword>
<keyword evidence="4" id="KW-0804">Transcription</keyword>
<organism evidence="8">
    <name type="scientific">Rhodotorula toruloides</name>
    <name type="common">Yeast</name>
    <name type="synonym">Rhodosporidium toruloides</name>
    <dbReference type="NCBI Taxonomy" id="5286"/>
    <lineage>
        <taxon>Eukaryota</taxon>
        <taxon>Fungi</taxon>
        <taxon>Dikarya</taxon>
        <taxon>Basidiomycota</taxon>
        <taxon>Pucciniomycotina</taxon>
        <taxon>Microbotryomycetes</taxon>
        <taxon>Sporidiobolales</taxon>
        <taxon>Sporidiobolaceae</taxon>
        <taxon>Rhodotorula</taxon>
    </lineage>
</organism>
<feature type="region of interest" description="Disordered" evidence="6">
    <location>
        <begin position="99"/>
        <end position="237"/>
    </location>
</feature>
<dbReference type="GO" id="GO:0006351">
    <property type="term" value="P:DNA-templated transcription"/>
    <property type="evidence" value="ECO:0007669"/>
    <property type="project" value="InterPro"/>
</dbReference>
<dbReference type="InterPro" id="IPR001138">
    <property type="entry name" value="Zn2Cys6_DnaBD"/>
</dbReference>
<feature type="compositionally biased region" description="Pro residues" evidence="6">
    <location>
        <begin position="170"/>
        <end position="192"/>
    </location>
</feature>
<accession>A0A061BEU8</accession>
<sequence length="754" mass="81873">MAEQANPPDRARSHDIDADLVDDKTGMAKYACEQCKRRKLKCSRTVPTCTFCAEHSHDCVYSKVIRTPLTRKNLDAAEKRIANLEALLARHYSEREITRYEEDGTLPRLQGAKGASPDTGSSRPGTAHSLPPPPPSTSPGAYPTPASQVAPLPQLPYQHQPVASTSAHPYAPPAPPPYGYPPYPSPNHPHPPIFVSAPTSSTPTATPTIDIKPPLSARDDADDADGTGSLSLASNGKPPPGYLGSLSGAALLQFLQRCAADVNLSAAGAAGKCATSPSSSTTNSLTAILPDQLAGYIACYFNHFHLLYPILHESSFRAQLAEIVPRPGGAAWTLLYYVVLGLGSMCTLNDTSEGETLTLYEQAISHVAAALFESASITSVQAFCLLANLAQKTNHVSIGTVFLGIALRMAINLGLHTEASGRHLSVFEQEMRRRAWWLLFAFDSGSQLTFGHPNTLPTTGVDVLPLVSVPDTVFTPSLTTRPQSFPCPTIYSSLIFQCFFHQMASQIVARLTYYPNLPITESLILYHEVDSLQSALPSFFFSSPPAWFDFPRHLLAWRLDNLRMVVLRHTFLKVSLMQGPVTEEEERGWAKCVDCAAEVVRSVQRFSSEAQRTCMEWWYALHFIIPSTFIPLIALRVRPASPSVIEWVDVVQSARAVLKRVPHALLKSTATRCLAIISAVADLSIARNDSRPSATNEPSTVPDSDFTNFLEMLAGQGPGFEGETASPVQAPGLLPDLDTLLQWFTPSGSPLPVV</sequence>
<dbReference type="GO" id="GO:0008270">
    <property type="term" value="F:zinc ion binding"/>
    <property type="evidence" value="ECO:0007669"/>
    <property type="project" value="InterPro"/>
</dbReference>
<evidence type="ECO:0000313" key="8">
    <source>
        <dbReference type="EMBL" id="CDR48503.1"/>
    </source>
</evidence>
<evidence type="ECO:0000256" key="3">
    <source>
        <dbReference type="ARBA" id="ARBA00023125"/>
    </source>
</evidence>
<feature type="domain" description="Zn(2)-C6 fungal-type" evidence="7">
    <location>
        <begin position="31"/>
        <end position="61"/>
    </location>
</feature>
<dbReference type="SUPFAM" id="SSF57701">
    <property type="entry name" value="Zn2/Cys6 DNA-binding domain"/>
    <property type="match status" value="1"/>
</dbReference>
<evidence type="ECO:0000256" key="4">
    <source>
        <dbReference type="ARBA" id="ARBA00023163"/>
    </source>
</evidence>
<dbReference type="GO" id="GO:0000435">
    <property type="term" value="P:positive regulation of transcription from RNA polymerase II promoter by galactose"/>
    <property type="evidence" value="ECO:0007669"/>
    <property type="project" value="TreeGrafter"/>
</dbReference>
<feature type="compositionally biased region" description="Low complexity" evidence="6">
    <location>
        <begin position="196"/>
        <end position="208"/>
    </location>
</feature>
<dbReference type="InterPro" id="IPR007219">
    <property type="entry name" value="XnlR_reg_dom"/>
</dbReference>
<evidence type="ECO:0000256" key="1">
    <source>
        <dbReference type="ARBA" id="ARBA00022723"/>
    </source>
</evidence>
<gene>
    <name evidence="8" type="ORF">RHTO0S_18e01486g</name>
</gene>
<keyword evidence="5" id="KW-0539">Nucleus</keyword>
<reference evidence="8" key="1">
    <citation type="journal article" date="2014" name="Genome Announc.">
        <title>Draft genome sequence of Rhodosporidium toruloides CECT1137, an oleaginous yeast of biotechnological interest.</title>
        <authorList>
            <person name="Morin N."/>
            <person name="Calcas X."/>
            <person name="Devillers H."/>
            <person name="Durrens P."/>
            <person name="Sherman D.J."/>
            <person name="Nicaud J.-M."/>
            <person name="Neuveglise C."/>
        </authorList>
    </citation>
    <scope>NUCLEOTIDE SEQUENCE</scope>
    <source>
        <strain evidence="8">CECT1137</strain>
    </source>
</reference>
<dbReference type="GO" id="GO:0000981">
    <property type="term" value="F:DNA-binding transcription factor activity, RNA polymerase II-specific"/>
    <property type="evidence" value="ECO:0007669"/>
    <property type="project" value="InterPro"/>
</dbReference>
<feature type="compositionally biased region" description="Low complexity" evidence="6">
    <location>
        <begin position="138"/>
        <end position="147"/>
    </location>
</feature>
<evidence type="ECO:0000256" key="5">
    <source>
        <dbReference type="ARBA" id="ARBA00023242"/>
    </source>
</evidence>
<name>A0A061BEU8_RHOTO</name>
<dbReference type="InterPro" id="IPR036864">
    <property type="entry name" value="Zn2-C6_fun-type_DNA-bd_sf"/>
</dbReference>
<keyword evidence="2" id="KW-0805">Transcription regulation</keyword>
<evidence type="ECO:0000256" key="6">
    <source>
        <dbReference type="SAM" id="MobiDB-lite"/>
    </source>
</evidence>
<proteinExistence type="predicted"/>
<dbReference type="EMBL" id="LK052953">
    <property type="protein sequence ID" value="CDR48503.1"/>
    <property type="molecule type" value="Genomic_DNA"/>
</dbReference>
<dbReference type="Pfam" id="PF04082">
    <property type="entry name" value="Fungal_trans"/>
    <property type="match status" value="1"/>
</dbReference>
<protein>
    <submittedName>
        <fullName evidence="8">RHTO0S18e01486g1_1</fullName>
    </submittedName>
</protein>